<dbReference type="SUPFAM" id="SSF47226">
    <property type="entry name" value="Histidine-containing phosphotransfer domain, HPT domain"/>
    <property type="match status" value="1"/>
</dbReference>
<dbReference type="RefSeq" id="WP_249316342.1">
    <property type="nucleotide sequence ID" value="NZ_JACRSR010000002.1"/>
</dbReference>
<feature type="domain" description="HPt" evidence="2">
    <location>
        <begin position="23"/>
        <end position="119"/>
    </location>
</feature>
<dbReference type="Pfam" id="PF01627">
    <property type="entry name" value="Hpt"/>
    <property type="match status" value="1"/>
</dbReference>
<proteinExistence type="predicted"/>
<gene>
    <name evidence="3" type="ORF">H8696_07710</name>
</gene>
<name>A0A926D5I1_9FIRM</name>
<organism evidence="3 4">
    <name type="scientific">Gehongia tenuis</name>
    <dbReference type="NCBI Taxonomy" id="2763655"/>
    <lineage>
        <taxon>Bacteria</taxon>
        <taxon>Bacillati</taxon>
        <taxon>Bacillota</taxon>
        <taxon>Clostridia</taxon>
        <taxon>Christensenellales</taxon>
        <taxon>Christensenellaceae</taxon>
        <taxon>Gehongia</taxon>
    </lineage>
</organism>
<dbReference type="AlphaFoldDB" id="A0A926D5I1"/>
<dbReference type="InterPro" id="IPR008207">
    <property type="entry name" value="Sig_transdc_His_kin_Hpt_dom"/>
</dbReference>
<accession>A0A926D5I1</accession>
<dbReference type="SMART" id="SM00073">
    <property type="entry name" value="HPT"/>
    <property type="match status" value="1"/>
</dbReference>
<feature type="modified residue" description="Phosphohistidine" evidence="1">
    <location>
        <position position="62"/>
    </location>
</feature>
<reference evidence="3" key="1">
    <citation type="submission" date="2020-08" db="EMBL/GenBank/DDBJ databases">
        <title>Genome public.</title>
        <authorList>
            <person name="Liu C."/>
            <person name="Sun Q."/>
        </authorList>
    </citation>
    <scope>NUCLEOTIDE SEQUENCE</scope>
    <source>
        <strain evidence="3">NSJ-53</strain>
    </source>
</reference>
<dbReference type="Gene3D" id="1.20.120.160">
    <property type="entry name" value="HPT domain"/>
    <property type="match status" value="1"/>
</dbReference>
<protein>
    <submittedName>
        <fullName evidence="3">Hpt domain-containing protein</fullName>
    </submittedName>
</protein>
<keyword evidence="1" id="KW-0597">Phosphoprotein</keyword>
<comment type="caution">
    <text evidence="3">The sequence shown here is derived from an EMBL/GenBank/DDBJ whole genome shotgun (WGS) entry which is preliminary data.</text>
</comment>
<dbReference type="EMBL" id="JACRSR010000002">
    <property type="protein sequence ID" value="MBC8531733.1"/>
    <property type="molecule type" value="Genomic_DNA"/>
</dbReference>
<sequence>MGAFQKIFDDYGADYSVTMERFMGNEGMYFKFLNMLLEDQSLKNLGAALAASDYQGAFEAAHTLKGVAGNMGLTPLYNVVCEIVEPLRLRERRDDYKALYQNIEEEFRKVEALRTALEK</sequence>
<evidence type="ECO:0000313" key="3">
    <source>
        <dbReference type="EMBL" id="MBC8531733.1"/>
    </source>
</evidence>
<dbReference type="PROSITE" id="PS50894">
    <property type="entry name" value="HPT"/>
    <property type="match status" value="1"/>
</dbReference>
<dbReference type="GO" id="GO:0000160">
    <property type="term" value="P:phosphorelay signal transduction system"/>
    <property type="evidence" value="ECO:0007669"/>
    <property type="project" value="InterPro"/>
</dbReference>
<dbReference type="Proteomes" id="UP000623172">
    <property type="component" value="Unassembled WGS sequence"/>
</dbReference>
<evidence type="ECO:0000259" key="2">
    <source>
        <dbReference type="PROSITE" id="PS50894"/>
    </source>
</evidence>
<evidence type="ECO:0000256" key="1">
    <source>
        <dbReference type="PROSITE-ProRule" id="PRU00110"/>
    </source>
</evidence>
<evidence type="ECO:0000313" key="4">
    <source>
        <dbReference type="Proteomes" id="UP000623172"/>
    </source>
</evidence>
<dbReference type="CDD" id="cd00088">
    <property type="entry name" value="HPT"/>
    <property type="match status" value="1"/>
</dbReference>
<keyword evidence="4" id="KW-1185">Reference proteome</keyword>
<dbReference type="InterPro" id="IPR036641">
    <property type="entry name" value="HPT_dom_sf"/>
</dbReference>